<dbReference type="KEGG" id="rhoz:GXP67_16725"/>
<keyword evidence="3" id="KW-1185">Reference proteome</keyword>
<keyword evidence="1" id="KW-0812">Transmembrane</keyword>
<dbReference type="EMBL" id="CP048222">
    <property type="protein sequence ID" value="QHT68168.1"/>
    <property type="molecule type" value="Genomic_DNA"/>
</dbReference>
<name>A0A6C0GJF4_9BACT</name>
<organism evidence="2 3">
    <name type="scientific">Rhodocytophaga rosea</name>
    <dbReference type="NCBI Taxonomy" id="2704465"/>
    <lineage>
        <taxon>Bacteria</taxon>
        <taxon>Pseudomonadati</taxon>
        <taxon>Bacteroidota</taxon>
        <taxon>Cytophagia</taxon>
        <taxon>Cytophagales</taxon>
        <taxon>Rhodocytophagaceae</taxon>
        <taxon>Rhodocytophaga</taxon>
    </lineage>
</organism>
<gene>
    <name evidence="2" type="ORF">GXP67_16725</name>
</gene>
<sequence>MALIVFWVVLTLIFLNVFIYFMAGNQKEAIITTEKTQKFPENENPPRTPA</sequence>
<keyword evidence="1" id="KW-0472">Membrane</keyword>
<reference evidence="2 3" key="1">
    <citation type="submission" date="2020-01" db="EMBL/GenBank/DDBJ databases">
        <authorList>
            <person name="Kim M.K."/>
        </authorList>
    </citation>
    <scope>NUCLEOTIDE SEQUENCE [LARGE SCALE GENOMIC DNA]</scope>
    <source>
        <strain evidence="2 3">172606-1</strain>
    </source>
</reference>
<keyword evidence="1" id="KW-1133">Transmembrane helix</keyword>
<evidence type="ECO:0000313" key="2">
    <source>
        <dbReference type="EMBL" id="QHT68168.1"/>
    </source>
</evidence>
<feature type="transmembrane region" description="Helical" evidence="1">
    <location>
        <begin position="6"/>
        <end position="23"/>
    </location>
</feature>
<accession>A0A6C0GJF4</accession>
<protein>
    <submittedName>
        <fullName evidence="2">Uncharacterized protein</fullName>
    </submittedName>
</protein>
<dbReference type="Proteomes" id="UP000480178">
    <property type="component" value="Chromosome"/>
</dbReference>
<dbReference type="AlphaFoldDB" id="A0A6C0GJF4"/>
<dbReference type="RefSeq" id="WP_162444186.1">
    <property type="nucleotide sequence ID" value="NZ_CP048222.1"/>
</dbReference>
<evidence type="ECO:0000256" key="1">
    <source>
        <dbReference type="SAM" id="Phobius"/>
    </source>
</evidence>
<proteinExistence type="predicted"/>
<evidence type="ECO:0000313" key="3">
    <source>
        <dbReference type="Proteomes" id="UP000480178"/>
    </source>
</evidence>